<accession>A0A150JYZ4</accession>
<dbReference type="AlphaFoldDB" id="A0A150JYZ4"/>
<dbReference type="Proteomes" id="UP000070376">
    <property type="component" value="Unassembled WGS sequence"/>
</dbReference>
<proteinExistence type="predicted"/>
<name>A0A150JYZ4_HEYCO</name>
<comment type="caution">
    <text evidence="1">The sequence shown here is derived from an EMBL/GenBank/DDBJ whole genome shotgun (WGS) entry which is preliminary data.</text>
</comment>
<evidence type="ECO:0000313" key="2">
    <source>
        <dbReference type="Proteomes" id="UP000070376"/>
    </source>
</evidence>
<sequence>MAEALLFQLAHQGLECSPFLVWLLDDAKPFFWFIRHAGRSHFIMEDFGEKRRLG</sequence>
<organism evidence="1 2">
    <name type="scientific">Heyndrickxia coagulans</name>
    <name type="common">Weizmannia coagulans</name>
    <dbReference type="NCBI Taxonomy" id="1398"/>
    <lineage>
        <taxon>Bacteria</taxon>
        <taxon>Bacillati</taxon>
        <taxon>Bacillota</taxon>
        <taxon>Bacilli</taxon>
        <taxon>Bacillales</taxon>
        <taxon>Bacillaceae</taxon>
        <taxon>Heyndrickxia</taxon>
    </lineage>
</organism>
<evidence type="ECO:0000313" key="1">
    <source>
        <dbReference type="EMBL" id="KWZ79417.1"/>
    </source>
</evidence>
<dbReference type="EMBL" id="LRPN01000118">
    <property type="protein sequence ID" value="KWZ79417.1"/>
    <property type="molecule type" value="Genomic_DNA"/>
</dbReference>
<gene>
    <name evidence="1" type="ORF">HMPREF3213_02763</name>
</gene>
<protein>
    <submittedName>
        <fullName evidence="1">Uncharacterized protein</fullName>
    </submittedName>
</protein>
<reference evidence="2" key="1">
    <citation type="submission" date="2016-01" db="EMBL/GenBank/DDBJ databases">
        <authorList>
            <person name="Mitreva M."/>
            <person name="Pepin K.H."/>
            <person name="Mihindukulasuriya K.A."/>
            <person name="Fulton R."/>
            <person name="Fronick C."/>
            <person name="O'Laughlin M."/>
            <person name="Miner T."/>
            <person name="Herter B."/>
            <person name="Rosa B.A."/>
            <person name="Cordes M."/>
            <person name="Tomlinson C."/>
            <person name="Wollam A."/>
            <person name="Palsikar V.B."/>
            <person name="Mardis E.R."/>
            <person name="Wilson R.K."/>
        </authorList>
    </citation>
    <scope>NUCLEOTIDE SEQUENCE [LARGE SCALE GENOMIC DNA]</scope>
    <source>
        <strain evidence="2">GED7749B</strain>
    </source>
</reference>